<feature type="compositionally biased region" description="Low complexity" evidence="1">
    <location>
        <begin position="432"/>
        <end position="441"/>
    </location>
</feature>
<dbReference type="Pfam" id="PF19114">
    <property type="entry name" value="EsV_1_7_cys"/>
    <property type="match status" value="4"/>
</dbReference>
<organism evidence="2 3">
    <name type="scientific">Ectocarpus siliculosus</name>
    <name type="common">Brown alga</name>
    <name type="synonym">Conferva siliculosa</name>
    <dbReference type="NCBI Taxonomy" id="2880"/>
    <lineage>
        <taxon>Eukaryota</taxon>
        <taxon>Sar</taxon>
        <taxon>Stramenopiles</taxon>
        <taxon>Ochrophyta</taxon>
        <taxon>PX clade</taxon>
        <taxon>Phaeophyceae</taxon>
        <taxon>Ectocarpales</taxon>
        <taxon>Ectocarpaceae</taxon>
        <taxon>Ectocarpus</taxon>
    </lineage>
</organism>
<dbReference type="AlphaFoldDB" id="D7G3Q3"/>
<feature type="region of interest" description="Disordered" evidence="1">
    <location>
        <begin position="374"/>
        <end position="456"/>
    </location>
</feature>
<dbReference type="InParanoid" id="D7G3Q3"/>
<accession>D7G3Q3</accession>
<protein>
    <submittedName>
        <fullName evidence="2">EsV-1-7</fullName>
    </submittedName>
</protein>
<evidence type="ECO:0000313" key="2">
    <source>
        <dbReference type="EMBL" id="CBJ33580.1"/>
    </source>
</evidence>
<feature type="region of interest" description="Disordered" evidence="1">
    <location>
        <begin position="606"/>
        <end position="654"/>
    </location>
</feature>
<name>D7G3Q3_ECTSI</name>
<dbReference type="Gene3D" id="6.10.140.110">
    <property type="match status" value="1"/>
</dbReference>
<proteinExistence type="predicted"/>
<feature type="compositionally biased region" description="Basic residues" evidence="1">
    <location>
        <begin position="634"/>
        <end position="654"/>
    </location>
</feature>
<keyword evidence="3" id="KW-1185">Reference proteome</keyword>
<dbReference type="Proteomes" id="UP000002630">
    <property type="component" value="Unassembled WGS sequence"/>
</dbReference>
<evidence type="ECO:0000256" key="1">
    <source>
        <dbReference type="SAM" id="MobiDB-lite"/>
    </source>
</evidence>
<dbReference type="EMBL" id="FN649760">
    <property type="protein sequence ID" value="CBJ33580.1"/>
    <property type="molecule type" value="Genomic_DNA"/>
</dbReference>
<evidence type="ECO:0000313" key="3">
    <source>
        <dbReference type="Proteomes" id="UP000002630"/>
    </source>
</evidence>
<sequence length="654" mass="66479">MKFQVAHPPGLFGAVQYSRTTGIPPGATCTARMGATASRPVDIEAFRPPPPPPEGPTAALARPAAAASTEPEATAPSSSSSGGNVSNGHHQEPPGPATSGGVFPVPFLRHLAERPGTTTEHGVTTGKRSHQTATEDGYDDEVELPHSKRAARELRAHHAGAGEAAESGVGLVDQGADGSAPPAAGALEVDGARADAFIDPVTAVAEVASSATTVAHFPGDHGPRPFHAALGPFSAPMNRTGVGTFGPGDGARGVCEIGVGNSVRTSAAFPPPLPDQPAGMLSSVFAGGATAPPQLVRPDLAVVGHDGRACGRDASPPAGFAEVAVPLAPLPPPSVGEGVPVGGAPFGGGVHPSALPLPDEAGIDVGTEAALLSSPQPLRPEGLSGGAPTAALVGGAPADHDEDGLRMMPVPGDVASVPNSQQQTRRQKPRRTTTTTTSTTSAAGSSNSRAKKKRRTCGMEGCKRRPLFGAEGTRRPLFCSGHKPAGFVNVASRRCEADGCGRQPSFGAPGSKPQFCAAHRSEGMLNLAAPRCVAPGCLVVPSFASQGSRRASACAAHRKAGDVDVVTRRCHQEGCVRRPVFGYGPGGGGGAVEQKRAHYCNAHKLEGKGKGFPPRWPGGGGEEKAPFGPPGGKKPNRRARDRGPQHQKKNTYHP</sequence>
<reference evidence="2 3" key="1">
    <citation type="journal article" date="2010" name="Nature">
        <title>The Ectocarpus genome and the independent evolution of multicellularity in brown algae.</title>
        <authorList>
            <person name="Cock J.M."/>
            <person name="Sterck L."/>
            <person name="Rouze P."/>
            <person name="Scornet D."/>
            <person name="Allen A.E."/>
            <person name="Amoutzias G."/>
            <person name="Anthouard V."/>
            <person name="Artiguenave F."/>
            <person name="Aury J.M."/>
            <person name="Badger J.H."/>
            <person name="Beszteri B."/>
            <person name="Billiau K."/>
            <person name="Bonnet E."/>
            <person name="Bothwell J.H."/>
            <person name="Bowler C."/>
            <person name="Boyen C."/>
            <person name="Brownlee C."/>
            <person name="Carrano C.J."/>
            <person name="Charrier B."/>
            <person name="Cho G.Y."/>
            <person name="Coelho S.M."/>
            <person name="Collen J."/>
            <person name="Corre E."/>
            <person name="Da Silva C."/>
            <person name="Delage L."/>
            <person name="Delaroque N."/>
            <person name="Dittami S.M."/>
            <person name="Doulbeau S."/>
            <person name="Elias M."/>
            <person name="Farnham G."/>
            <person name="Gachon C.M."/>
            <person name="Gschloessl B."/>
            <person name="Heesch S."/>
            <person name="Jabbari K."/>
            <person name="Jubin C."/>
            <person name="Kawai H."/>
            <person name="Kimura K."/>
            <person name="Kloareg B."/>
            <person name="Kupper F.C."/>
            <person name="Lang D."/>
            <person name="Le Bail A."/>
            <person name="Leblanc C."/>
            <person name="Lerouge P."/>
            <person name="Lohr M."/>
            <person name="Lopez P.J."/>
            <person name="Martens C."/>
            <person name="Maumus F."/>
            <person name="Michel G."/>
            <person name="Miranda-Saavedra D."/>
            <person name="Morales J."/>
            <person name="Moreau H."/>
            <person name="Motomura T."/>
            <person name="Nagasato C."/>
            <person name="Napoli C.A."/>
            <person name="Nelson D.R."/>
            <person name="Nyvall-Collen P."/>
            <person name="Peters A.F."/>
            <person name="Pommier C."/>
            <person name="Potin P."/>
            <person name="Poulain J."/>
            <person name="Quesneville H."/>
            <person name="Read B."/>
            <person name="Rensing S.A."/>
            <person name="Ritter A."/>
            <person name="Rousvoal S."/>
            <person name="Samanta M."/>
            <person name="Samson G."/>
            <person name="Schroeder D.C."/>
            <person name="Segurens B."/>
            <person name="Strittmatter M."/>
            <person name="Tonon T."/>
            <person name="Tregear J.W."/>
            <person name="Valentin K."/>
            <person name="von Dassow P."/>
            <person name="Yamagishi T."/>
            <person name="Van de Peer Y."/>
            <person name="Wincker P."/>
        </authorList>
    </citation>
    <scope>NUCLEOTIDE SEQUENCE [LARGE SCALE GENOMIC DNA]</scope>
    <source>
        <strain evidence="3">Ec32 / CCAP1310/4</strain>
    </source>
</reference>
<dbReference type="InterPro" id="IPR043822">
    <property type="entry name" value="EsV_1_7_cys"/>
</dbReference>
<gene>
    <name evidence="2" type="ORF">Esi_0519_0008</name>
</gene>
<dbReference type="SMART" id="SM01425">
    <property type="entry name" value="EsV_1_7"/>
    <property type="match status" value="4"/>
</dbReference>
<feature type="region of interest" description="Disordered" evidence="1">
    <location>
        <begin position="33"/>
        <end position="141"/>
    </location>
</feature>
<feature type="compositionally biased region" description="Low complexity" evidence="1">
    <location>
        <begin position="56"/>
        <end position="83"/>
    </location>
</feature>
<dbReference type="OrthoDB" id="10384815at2759"/>